<evidence type="ECO:0000256" key="2">
    <source>
        <dbReference type="ARBA" id="ARBA00004613"/>
    </source>
</evidence>
<evidence type="ECO:0000256" key="5">
    <source>
        <dbReference type="ARBA" id="ARBA00023136"/>
    </source>
</evidence>
<dbReference type="PROSITE" id="PS50022">
    <property type="entry name" value="FA58C_3"/>
    <property type="match status" value="1"/>
</dbReference>
<dbReference type="GO" id="GO:0012505">
    <property type="term" value="C:endomembrane system"/>
    <property type="evidence" value="ECO:0007669"/>
    <property type="project" value="UniProtKB-SubCell"/>
</dbReference>
<dbReference type="SUPFAM" id="SSF49785">
    <property type="entry name" value="Galactose-binding domain-like"/>
    <property type="match status" value="1"/>
</dbReference>
<evidence type="ECO:0000313" key="8">
    <source>
        <dbReference type="Proteomes" id="UP000515163"/>
    </source>
</evidence>
<comment type="subcellular location">
    <subcellularLocation>
        <location evidence="1">Endomembrane system</location>
        <topology evidence="1">Peripheral membrane protein</topology>
    </subcellularLocation>
    <subcellularLocation>
        <location evidence="2">Secreted</location>
    </subcellularLocation>
</comment>
<dbReference type="SMART" id="SM00231">
    <property type="entry name" value="FA58C"/>
    <property type="match status" value="1"/>
</dbReference>
<dbReference type="Gene3D" id="2.60.120.260">
    <property type="entry name" value="Galactose-binding domain-like"/>
    <property type="match status" value="1"/>
</dbReference>
<dbReference type="Pfam" id="PF00754">
    <property type="entry name" value="F5_F8_type_C"/>
    <property type="match status" value="1"/>
</dbReference>
<protein>
    <submittedName>
        <fullName evidence="9">Retinoschisin-like</fullName>
    </submittedName>
</protein>
<keyword evidence="3" id="KW-0964">Secreted</keyword>
<dbReference type="GO" id="GO:0005886">
    <property type="term" value="C:plasma membrane"/>
    <property type="evidence" value="ECO:0007669"/>
    <property type="project" value="TreeGrafter"/>
</dbReference>
<dbReference type="PANTHER" id="PTHR46806:SF5">
    <property type="entry name" value="F5_8 TYPE C DOMAIN-CONTAINING PROTEIN"/>
    <property type="match status" value="1"/>
</dbReference>
<evidence type="ECO:0000256" key="1">
    <source>
        <dbReference type="ARBA" id="ARBA00004184"/>
    </source>
</evidence>
<dbReference type="Proteomes" id="UP000515163">
    <property type="component" value="Unplaced"/>
</dbReference>
<dbReference type="GO" id="GO:0038023">
    <property type="term" value="F:signaling receptor activity"/>
    <property type="evidence" value="ECO:0007669"/>
    <property type="project" value="TreeGrafter"/>
</dbReference>
<dbReference type="GO" id="GO:0005576">
    <property type="term" value="C:extracellular region"/>
    <property type="evidence" value="ECO:0007669"/>
    <property type="project" value="UniProtKB-SubCell"/>
</dbReference>
<dbReference type="InParanoid" id="A0A6P8HLT0"/>
<sequence length="151" mass="17114">MSSFKAYNGDISIYGAKNARLMKTSSPQGYRGDKSAPKESWITVDFEKKLVITAIATQGYGDPTTDEWVTKFVLLYFSNGQNFKPLKDEHDDINIFIGNNDSSTVHRQNIPLPVIVSQIIILPKKWNNNVGLRMELYGCEPEDNYVISLMF</sequence>
<dbReference type="OrthoDB" id="5988742at2759"/>
<dbReference type="InterPro" id="IPR008979">
    <property type="entry name" value="Galactose-bd-like_sf"/>
</dbReference>
<dbReference type="AlphaFoldDB" id="A0A6P8HLT0"/>
<keyword evidence="5" id="KW-0472">Membrane</keyword>
<evidence type="ECO:0000256" key="3">
    <source>
        <dbReference type="ARBA" id="ARBA00022525"/>
    </source>
</evidence>
<dbReference type="InterPro" id="IPR050633">
    <property type="entry name" value="Neuropilin_MCO_CoagFactor"/>
</dbReference>
<evidence type="ECO:0000256" key="6">
    <source>
        <dbReference type="ARBA" id="ARBA00023157"/>
    </source>
</evidence>
<dbReference type="GeneID" id="116292706"/>
<organism evidence="8 9">
    <name type="scientific">Actinia tenebrosa</name>
    <name type="common">Australian red waratah sea anemone</name>
    <dbReference type="NCBI Taxonomy" id="6105"/>
    <lineage>
        <taxon>Eukaryota</taxon>
        <taxon>Metazoa</taxon>
        <taxon>Cnidaria</taxon>
        <taxon>Anthozoa</taxon>
        <taxon>Hexacorallia</taxon>
        <taxon>Actiniaria</taxon>
        <taxon>Actiniidae</taxon>
        <taxon>Actinia</taxon>
    </lineage>
</organism>
<proteinExistence type="predicted"/>
<dbReference type="KEGG" id="aten:116292706"/>
<dbReference type="GO" id="GO:0007155">
    <property type="term" value="P:cell adhesion"/>
    <property type="evidence" value="ECO:0007669"/>
    <property type="project" value="UniProtKB-KW"/>
</dbReference>
<name>A0A6P8HLT0_ACTTE</name>
<keyword evidence="6" id="KW-1015">Disulfide bond</keyword>
<evidence type="ECO:0000313" key="9">
    <source>
        <dbReference type="RefSeq" id="XP_031555918.1"/>
    </source>
</evidence>
<dbReference type="RefSeq" id="XP_031555918.1">
    <property type="nucleotide sequence ID" value="XM_031700058.1"/>
</dbReference>
<gene>
    <name evidence="9" type="primary">LOC116292706</name>
</gene>
<dbReference type="CDD" id="cd00057">
    <property type="entry name" value="FA58C"/>
    <property type="match status" value="1"/>
</dbReference>
<keyword evidence="4" id="KW-0130">Cell adhesion</keyword>
<accession>A0A6P8HLT0</accession>
<dbReference type="PANTHER" id="PTHR46806">
    <property type="entry name" value="F5/8 TYPE C DOMAIN-CONTAINING PROTEIN"/>
    <property type="match status" value="1"/>
</dbReference>
<dbReference type="InterPro" id="IPR000421">
    <property type="entry name" value="FA58C"/>
</dbReference>
<feature type="domain" description="F5/8 type C" evidence="7">
    <location>
        <begin position="1"/>
        <end position="139"/>
    </location>
</feature>
<evidence type="ECO:0000256" key="4">
    <source>
        <dbReference type="ARBA" id="ARBA00022889"/>
    </source>
</evidence>
<evidence type="ECO:0000259" key="7">
    <source>
        <dbReference type="PROSITE" id="PS50022"/>
    </source>
</evidence>
<keyword evidence="8" id="KW-1185">Reference proteome</keyword>
<reference evidence="9" key="1">
    <citation type="submission" date="2025-08" db="UniProtKB">
        <authorList>
            <consortium name="RefSeq"/>
        </authorList>
    </citation>
    <scope>IDENTIFICATION</scope>
    <source>
        <tissue evidence="9">Tentacle</tissue>
    </source>
</reference>
<dbReference type="PROSITE" id="PS01286">
    <property type="entry name" value="FA58C_2"/>
    <property type="match status" value="1"/>
</dbReference>